<keyword evidence="3" id="KW-1185">Reference proteome</keyword>
<reference evidence="2 3" key="1">
    <citation type="submission" date="2019-09" db="EMBL/GenBank/DDBJ databases">
        <title>FDA dAtabase for Regulatory Grade micrObial Sequences (FDA-ARGOS): Supporting development and validation of Infectious Disease Dx tests.</title>
        <authorList>
            <person name="Sciortino C."/>
            <person name="Tallon L."/>
            <person name="Sadzewicz L."/>
            <person name="Vavikolanu K."/>
            <person name="Mehta A."/>
            <person name="Aluvathingal J."/>
            <person name="Nadendla S."/>
            <person name="Nandy P."/>
            <person name="Geyer C."/>
            <person name="Yan Y."/>
            <person name="Sichtig H."/>
        </authorList>
    </citation>
    <scope>NUCLEOTIDE SEQUENCE [LARGE SCALE GENOMIC DNA]</scope>
    <source>
        <strain evidence="2 3">FDAARGOS_640</strain>
    </source>
</reference>
<dbReference type="Pfam" id="PF01965">
    <property type="entry name" value="DJ-1_PfpI"/>
    <property type="match status" value="1"/>
</dbReference>
<dbReference type="CDD" id="cd03139">
    <property type="entry name" value="GATase1_PfpI_2"/>
    <property type="match status" value="1"/>
</dbReference>
<evidence type="ECO:0000313" key="2">
    <source>
        <dbReference type="EMBL" id="QEU11018.1"/>
    </source>
</evidence>
<dbReference type="Gene3D" id="3.40.50.880">
    <property type="match status" value="1"/>
</dbReference>
<protein>
    <submittedName>
        <fullName evidence="2">DJ-1/PfpI family protein</fullName>
    </submittedName>
</protein>
<dbReference type="Proteomes" id="UP000323865">
    <property type="component" value="Chromosome"/>
</dbReference>
<dbReference type="InterPro" id="IPR052158">
    <property type="entry name" value="INH-QAR"/>
</dbReference>
<dbReference type="EMBL" id="CP044108">
    <property type="protein sequence ID" value="QEU11018.1"/>
    <property type="molecule type" value="Genomic_DNA"/>
</dbReference>
<dbReference type="PANTHER" id="PTHR43130">
    <property type="entry name" value="ARAC-FAMILY TRANSCRIPTIONAL REGULATOR"/>
    <property type="match status" value="1"/>
</dbReference>
<dbReference type="RefSeq" id="WP_150332450.1">
    <property type="nucleotide sequence ID" value="NZ_CP044108.1"/>
</dbReference>
<name>A0ABX6A2H1_9MICO</name>
<evidence type="ECO:0000313" key="3">
    <source>
        <dbReference type="Proteomes" id="UP000323865"/>
    </source>
</evidence>
<proteinExistence type="predicted"/>
<gene>
    <name evidence="2" type="ORF">FOB48_00990</name>
</gene>
<evidence type="ECO:0000259" key="1">
    <source>
        <dbReference type="Pfam" id="PF01965"/>
    </source>
</evidence>
<organism evidence="2 3">
    <name type="scientific">Dermabacter vaginalis</name>
    <dbReference type="NCBI Taxonomy" id="1630135"/>
    <lineage>
        <taxon>Bacteria</taxon>
        <taxon>Bacillati</taxon>
        <taxon>Actinomycetota</taxon>
        <taxon>Actinomycetes</taxon>
        <taxon>Micrococcales</taxon>
        <taxon>Dermabacteraceae</taxon>
        <taxon>Dermabacter</taxon>
    </lineage>
</organism>
<sequence length="205" mass="21907">MTRRVSVVLFDGFELLDVCGPVELLSHVDGITLDFVGPEVGLVSSAQGLRMECRRLFQELSQEPVDILLVPGGPGTRGLVDDAPFLAWLTEVGTRARLVVSVCTGSALLATAGLLEGYRATSNKAAFEWARTFGQTVAWQPEARWVEDRDRWTSSGVAAGMDMAAALIASLCGIEARDRALAKAEYTAHTNSDSDPFAAAPPSLP</sequence>
<feature type="domain" description="DJ-1/PfpI" evidence="1">
    <location>
        <begin position="3"/>
        <end position="169"/>
    </location>
</feature>
<dbReference type="SUPFAM" id="SSF52317">
    <property type="entry name" value="Class I glutamine amidotransferase-like"/>
    <property type="match status" value="1"/>
</dbReference>
<dbReference type="InterPro" id="IPR002818">
    <property type="entry name" value="DJ-1/PfpI"/>
</dbReference>
<dbReference type="PANTHER" id="PTHR43130:SF15">
    <property type="entry name" value="THIJ_PFPI FAMILY PROTEIN (AFU_ORTHOLOGUE AFUA_5G14240)"/>
    <property type="match status" value="1"/>
</dbReference>
<accession>A0ABX6A2H1</accession>
<dbReference type="InterPro" id="IPR029062">
    <property type="entry name" value="Class_I_gatase-like"/>
</dbReference>